<keyword evidence="2" id="KW-0812">Transmembrane</keyword>
<dbReference type="RefSeq" id="WP_425561776.1">
    <property type="nucleotide sequence ID" value="NZ_BAAAYU010000005.1"/>
</dbReference>
<comment type="caution">
    <text evidence="3">The sequence shown here is derived from an EMBL/GenBank/DDBJ whole genome shotgun (WGS) entry which is preliminary data.</text>
</comment>
<accession>A0ABP7AP34</accession>
<organism evidence="3 4">
    <name type="scientific">Microbacterium awajiense</name>
    <dbReference type="NCBI Taxonomy" id="415214"/>
    <lineage>
        <taxon>Bacteria</taxon>
        <taxon>Bacillati</taxon>
        <taxon>Actinomycetota</taxon>
        <taxon>Actinomycetes</taxon>
        <taxon>Micrococcales</taxon>
        <taxon>Microbacteriaceae</taxon>
        <taxon>Microbacterium</taxon>
    </lineage>
</organism>
<keyword evidence="2" id="KW-0472">Membrane</keyword>
<evidence type="ECO:0000256" key="1">
    <source>
        <dbReference type="SAM" id="Coils"/>
    </source>
</evidence>
<feature type="coiled-coil region" evidence="1">
    <location>
        <begin position="221"/>
        <end position="248"/>
    </location>
</feature>
<keyword evidence="2" id="KW-1133">Transmembrane helix</keyword>
<evidence type="ECO:0000313" key="3">
    <source>
        <dbReference type="EMBL" id="GAA3637226.1"/>
    </source>
</evidence>
<proteinExistence type="predicted"/>
<name>A0ABP7AP34_9MICO</name>
<keyword evidence="4" id="KW-1185">Reference proteome</keyword>
<dbReference type="EMBL" id="BAAAYU010000005">
    <property type="protein sequence ID" value="GAA3637226.1"/>
    <property type="molecule type" value="Genomic_DNA"/>
</dbReference>
<feature type="transmembrane region" description="Helical" evidence="2">
    <location>
        <begin position="12"/>
        <end position="33"/>
    </location>
</feature>
<reference evidence="4" key="1">
    <citation type="journal article" date="2019" name="Int. J. Syst. Evol. Microbiol.">
        <title>The Global Catalogue of Microorganisms (GCM) 10K type strain sequencing project: providing services to taxonomists for standard genome sequencing and annotation.</title>
        <authorList>
            <consortium name="The Broad Institute Genomics Platform"/>
            <consortium name="The Broad Institute Genome Sequencing Center for Infectious Disease"/>
            <person name="Wu L."/>
            <person name="Ma J."/>
        </authorList>
    </citation>
    <scope>NUCLEOTIDE SEQUENCE [LARGE SCALE GENOMIC DNA]</scope>
    <source>
        <strain evidence="4">JCM 16544</strain>
    </source>
</reference>
<evidence type="ECO:0000256" key="2">
    <source>
        <dbReference type="SAM" id="Phobius"/>
    </source>
</evidence>
<evidence type="ECO:0000313" key="4">
    <source>
        <dbReference type="Proteomes" id="UP001501697"/>
    </source>
</evidence>
<keyword evidence="1" id="KW-0175">Coiled coil</keyword>
<dbReference type="Proteomes" id="UP001501697">
    <property type="component" value="Unassembled WGS sequence"/>
</dbReference>
<sequence>MGEIVGEVLRWAIPPIVVFVVAALAVTAIVWAVRRARRSPKARAAADAARARAGAVLVRLDDAVDELDLEVGLSGALYGGGAPPSLRRARLTAQHVRDEAFDAYRALGLPDVRPDEVRRGSARIERRAEGALGTIAAARREHDEWMRANVSAARQIDAARVRLDRLRAAMGDPTALVDQMAERFAPEEWSQASGAAEAAIAAAAEAERLLSTAETHADDPSRSALGELAAAEKALRTAETETRLLEETHRMVTQAAQAVPGEFDAARSALRQATATREALEPVDADRLGSELRAISAELEALQPEASRRPTRTIDRIARLRDRLDLALGDARTAQQRLRGARTALPGTLAAARTAIAHAESAVTHARAGAEARSRLISAQDELAGARSAQDPVAALDAARRAMRDAEDAKALADYDRLGR</sequence>
<gene>
    <name evidence="3" type="ORF">GCM10022200_20680</name>
</gene>
<protein>
    <submittedName>
        <fullName evidence="3">Uncharacterized protein</fullName>
    </submittedName>
</protein>